<keyword evidence="7 10" id="KW-0560">Oxidoreductase</keyword>
<dbReference type="UniPathway" id="UPA00767">
    <property type="reaction ID" value="UER00752"/>
</dbReference>
<evidence type="ECO:0000256" key="10">
    <source>
        <dbReference type="RuleBase" id="RU367121"/>
    </source>
</evidence>
<dbReference type="SUPFAM" id="SSF51905">
    <property type="entry name" value="FAD/NAD(P)-binding domain"/>
    <property type="match status" value="1"/>
</dbReference>
<keyword evidence="13" id="KW-1185">Reference proteome</keyword>
<dbReference type="Pfam" id="PF08491">
    <property type="entry name" value="SE"/>
    <property type="match status" value="1"/>
</dbReference>
<dbReference type="GO" id="GO:0050660">
    <property type="term" value="F:flavin adenine dinucleotide binding"/>
    <property type="evidence" value="ECO:0007669"/>
    <property type="project" value="UniProtKB-UniRule"/>
</dbReference>
<dbReference type="GO" id="GO:0005783">
    <property type="term" value="C:endoplasmic reticulum"/>
    <property type="evidence" value="ECO:0007669"/>
    <property type="project" value="TreeGrafter"/>
</dbReference>
<comment type="pathway">
    <text evidence="2">Terpene metabolism; lanosterol biosynthesis; lanosterol from farnesyl diphosphate: step 2/3.</text>
</comment>
<name>A0A7J8WD06_9ROSI</name>
<dbReference type="AlphaFoldDB" id="A0A7J8WD06"/>
<evidence type="ECO:0000256" key="6">
    <source>
        <dbReference type="ARBA" id="ARBA00022827"/>
    </source>
</evidence>
<evidence type="ECO:0000256" key="7">
    <source>
        <dbReference type="ARBA" id="ARBA00023002"/>
    </source>
</evidence>
<keyword evidence="8" id="KW-0472">Membrane</keyword>
<dbReference type="GO" id="GO:0016020">
    <property type="term" value="C:membrane"/>
    <property type="evidence" value="ECO:0007669"/>
    <property type="project" value="UniProtKB-SubCell"/>
</dbReference>
<comment type="subcellular location">
    <subcellularLocation>
        <location evidence="10">Membrane</location>
        <topology evidence="10">Multi-pass membrane protein</topology>
    </subcellularLocation>
</comment>
<feature type="non-terminal residue" evidence="12">
    <location>
        <position position="229"/>
    </location>
</feature>
<evidence type="ECO:0000313" key="13">
    <source>
        <dbReference type="Proteomes" id="UP000593573"/>
    </source>
</evidence>
<comment type="similarity">
    <text evidence="3 10">Belongs to the squalene monooxygenase family.</text>
</comment>
<dbReference type="InterPro" id="IPR013698">
    <property type="entry name" value="Squalene_epoxidase"/>
</dbReference>
<sequence length="229" mass="24821">MAGESLIPGGYLKLIELGLVDCVDEIDAQRLLGYTLYKDGKKAHVSFPLENVSLEQGTVTSLIEENGIVKGVQYKNESDQVLTAYASLTIVCDGCFSNLRRSLCYPKVDIPSYFVGFILTNCNLPTKNYGAIIVAHPSPIVFSPISSTEIRCMVNVPSEKVPSVSNGEMACYLKTQVAPKVLPELYDSFISAIEKKGNIRIAPNKIMAAAPHLTPGALLIGDALNMRHA</sequence>
<dbReference type="GO" id="GO:0016126">
    <property type="term" value="P:sterol biosynthetic process"/>
    <property type="evidence" value="ECO:0007669"/>
    <property type="project" value="UniProtKB-UniRule"/>
</dbReference>
<dbReference type="OrthoDB" id="956899at2759"/>
<proteinExistence type="inferred from homology"/>
<dbReference type="Gene3D" id="3.50.50.60">
    <property type="entry name" value="FAD/NAD(P)-binding domain"/>
    <property type="match status" value="1"/>
</dbReference>
<evidence type="ECO:0000256" key="3">
    <source>
        <dbReference type="ARBA" id="ARBA00008802"/>
    </source>
</evidence>
<evidence type="ECO:0000256" key="5">
    <source>
        <dbReference type="ARBA" id="ARBA00022630"/>
    </source>
</evidence>
<comment type="function">
    <text evidence="10">Catalyzes the stereospecific oxidation of squalene to (S)-2,3-epoxysqualene, and is considered to be a rate-limiting enzyme in steroid biosynthesis.</text>
</comment>
<evidence type="ECO:0000256" key="8">
    <source>
        <dbReference type="ARBA" id="ARBA00023136"/>
    </source>
</evidence>
<dbReference type="EMBL" id="JABFAB010245031">
    <property type="protein sequence ID" value="MBA0672514.1"/>
    <property type="molecule type" value="Genomic_DNA"/>
</dbReference>
<protein>
    <recommendedName>
        <fullName evidence="4 10">Squalene monooxygenase</fullName>
        <ecNumber evidence="4 10">1.14.14.17</ecNumber>
    </recommendedName>
</protein>
<evidence type="ECO:0000313" key="12">
    <source>
        <dbReference type="EMBL" id="MBA0672514.1"/>
    </source>
</evidence>
<keyword evidence="5 10" id="KW-0285">Flavoprotein</keyword>
<keyword evidence="6 10" id="KW-0274">FAD</keyword>
<gene>
    <name evidence="12" type="ORF">Goklo_029534</name>
</gene>
<evidence type="ECO:0000256" key="4">
    <source>
        <dbReference type="ARBA" id="ARBA00012312"/>
    </source>
</evidence>
<feature type="domain" description="Squalene epoxidase" evidence="11">
    <location>
        <begin position="86"/>
        <end position="228"/>
    </location>
</feature>
<dbReference type="GO" id="GO:0004506">
    <property type="term" value="F:squalene monooxygenase activity"/>
    <property type="evidence" value="ECO:0007669"/>
    <property type="project" value="UniProtKB-UniRule"/>
</dbReference>
<dbReference type="Proteomes" id="UP000593573">
    <property type="component" value="Unassembled WGS sequence"/>
</dbReference>
<accession>A0A7J8WD06</accession>
<dbReference type="EC" id="1.14.14.17" evidence="4 10"/>
<evidence type="ECO:0000256" key="9">
    <source>
        <dbReference type="ARBA" id="ARBA00048658"/>
    </source>
</evidence>
<evidence type="ECO:0000259" key="11">
    <source>
        <dbReference type="Pfam" id="PF08491"/>
    </source>
</evidence>
<comment type="cofactor">
    <cofactor evidence="1 10">
        <name>FAD</name>
        <dbReference type="ChEBI" id="CHEBI:57692"/>
    </cofactor>
</comment>
<organism evidence="12 13">
    <name type="scientific">Gossypium klotzschianum</name>
    <dbReference type="NCBI Taxonomy" id="34286"/>
    <lineage>
        <taxon>Eukaryota</taxon>
        <taxon>Viridiplantae</taxon>
        <taxon>Streptophyta</taxon>
        <taxon>Embryophyta</taxon>
        <taxon>Tracheophyta</taxon>
        <taxon>Spermatophyta</taxon>
        <taxon>Magnoliopsida</taxon>
        <taxon>eudicotyledons</taxon>
        <taxon>Gunneridae</taxon>
        <taxon>Pentapetalae</taxon>
        <taxon>rosids</taxon>
        <taxon>malvids</taxon>
        <taxon>Malvales</taxon>
        <taxon>Malvaceae</taxon>
        <taxon>Malvoideae</taxon>
        <taxon>Gossypium</taxon>
    </lineage>
</organism>
<evidence type="ECO:0000256" key="1">
    <source>
        <dbReference type="ARBA" id="ARBA00001974"/>
    </source>
</evidence>
<evidence type="ECO:0000256" key="2">
    <source>
        <dbReference type="ARBA" id="ARBA00005018"/>
    </source>
</evidence>
<dbReference type="PANTHER" id="PTHR10835:SF8">
    <property type="entry name" value="SQUALENE MONOOXYGENASE"/>
    <property type="match status" value="1"/>
</dbReference>
<comment type="caution">
    <text evidence="12">The sequence shown here is derived from an EMBL/GenBank/DDBJ whole genome shotgun (WGS) entry which is preliminary data.</text>
</comment>
<dbReference type="InterPro" id="IPR036188">
    <property type="entry name" value="FAD/NAD-bd_sf"/>
</dbReference>
<reference evidence="12 13" key="1">
    <citation type="journal article" date="2019" name="Genome Biol. Evol.">
        <title>Insights into the evolution of the New World diploid cottons (Gossypium, subgenus Houzingenia) based on genome sequencing.</title>
        <authorList>
            <person name="Grover C.E."/>
            <person name="Arick M.A. 2nd"/>
            <person name="Thrash A."/>
            <person name="Conover J.L."/>
            <person name="Sanders W.S."/>
            <person name="Peterson D.G."/>
            <person name="Frelichowski J.E."/>
            <person name="Scheffler J.A."/>
            <person name="Scheffler B.E."/>
            <person name="Wendel J.F."/>
        </authorList>
    </citation>
    <scope>NUCLEOTIDE SEQUENCE [LARGE SCALE GENOMIC DNA]</scope>
    <source>
        <strain evidence="12">57</strain>
        <tissue evidence="12">Leaf</tissue>
    </source>
</reference>
<dbReference type="InterPro" id="IPR040125">
    <property type="entry name" value="Squalene_monox"/>
</dbReference>
<dbReference type="PANTHER" id="PTHR10835">
    <property type="entry name" value="SQUALENE MONOOXYGENASE"/>
    <property type="match status" value="1"/>
</dbReference>
<comment type="catalytic activity">
    <reaction evidence="9 10">
        <text>squalene + reduced [NADPH--hemoprotein reductase] + O2 = (S)-2,3-epoxysqualene + oxidized [NADPH--hemoprotein reductase] + H2O + H(+)</text>
        <dbReference type="Rhea" id="RHEA:25282"/>
        <dbReference type="Rhea" id="RHEA-COMP:11964"/>
        <dbReference type="Rhea" id="RHEA-COMP:11965"/>
        <dbReference type="ChEBI" id="CHEBI:15377"/>
        <dbReference type="ChEBI" id="CHEBI:15378"/>
        <dbReference type="ChEBI" id="CHEBI:15379"/>
        <dbReference type="ChEBI" id="CHEBI:15440"/>
        <dbReference type="ChEBI" id="CHEBI:15441"/>
        <dbReference type="ChEBI" id="CHEBI:57618"/>
        <dbReference type="ChEBI" id="CHEBI:58210"/>
        <dbReference type="EC" id="1.14.14.17"/>
    </reaction>
</comment>